<keyword evidence="3 5" id="KW-1133">Transmembrane helix</keyword>
<dbReference type="EMBL" id="JACZHT010000004">
    <property type="protein sequence ID" value="MBE1237306.1"/>
    <property type="molecule type" value="Genomic_DNA"/>
</dbReference>
<dbReference type="InterPro" id="IPR023380">
    <property type="entry name" value="DsbB-like_sf"/>
</dbReference>
<keyword evidence="4 5" id="KW-0472">Membrane</keyword>
<dbReference type="Pfam" id="PF02600">
    <property type="entry name" value="DsbB"/>
    <property type="match status" value="1"/>
</dbReference>
<evidence type="ECO:0000256" key="1">
    <source>
        <dbReference type="ARBA" id="ARBA00004141"/>
    </source>
</evidence>
<evidence type="ECO:0000256" key="3">
    <source>
        <dbReference type="ARBA" id="ARBA00022989"/>
    </source>
</evidence>
<dbReference type="Proteomes" id="UP000631034">
    <property type="component" value="Unassembled WGS sequence"/>
</dbReference>
<dbReference type="SUPFAM" id="SSF158442">
    <property type="entry name" value="DsbB-like"/>
    <property type="match status" value="1"/>
</dbReference>
<feature type="transmembrane region" description="Helical" evidence="5">
    <location>
        <begin position="52"/>
        <end position="68"/>
    </location>
</feature>
<comment type="caution">
    <text evidence="6">The sequence shown here is derived from an EMBL/GenBank/DDBJ whole genome shotgun (WGS) entry which is preliminary data.</text>
</comment>
<organism evidence="6 7">
    <name type="scientific">Phaeovibrio sulfidiphilus</name>
    <dbReference type="NCBI Taxonomy" id="1220600"/>
    <lineage>
        <taxon>Bacteria</taxon>
        <taxon>Pseudomonadati</taxon>
        <taxon>Pseudomonadota</taxon>
        <taxon>Alphaproteobacteria</taxon>
        <taxon>Rhodospirillales</taxon>
        <taxon>Rhodospirillaceae</taxon>
        <taxon>Phaeovibrio</taxon>
    </lineage>
</organism>
<keyword evidence="7" id="KW-1185">Reference proteome</keyword>
<dbReference type="GO" id="GO:0015035">
    <property type="term" value="F:protein-disulfide reductase activity"/>
    <property type="evidence" value="ECO:0007669"/>
    <property type="project" value="InterPro"/>
</dbReference>
<feature type="transmembrane region" description="Helical" evidence="5">
    <location>
        <begin position="75"/>
        <end position="94"/>
    </location>
</feature>
<evidence type="ECO:0000256" key="2">
    <source>
        <dbReference type="ARBA" id="ARBA00022692"/>
    </source>
</evidence>
<reference evidence="6" key="1">
    <citation type="submission" date="2020-10" db="EMBL/GenBank/DDBJ databases">
        <title>Genome sequence of the unusual species of purple photosynthetic bacteria, Phaeovibrio sulfidiphilus DSM 23193, type strain.</title>
        <authorList>
            <person name="Kyndt J.A."/>
            <person name="Meyer T.E."/>
        </authorList>
    </citation>
    <scope>NUCLEOTIDE SEQUENCE</scope>
    <source>
        <strain evidence="6">DSM 23193</strain>
    </source>
</reference>
<feature type="transmembrane region" description="Helical" evidence="5">
    <location>
        <begin position="150"/>
        <end position="171"/>
    </location>
</feature>
<dbReference type="RefSeq" id="WP_192534318.1">
    <property type="nucleotide sequence ID" value="NZ_JACZHT010000004.1"/>
</dbReference>
<dbReference type="GO" id="GO:0016020">
    <property type="term" value="C:membrane"/>
    <property type="evidence" value="ECO:0007669"/>
    <property type="project" value="UniProtKB-SubCell"/>
</dbReference>
<sequence>MTRLARDTRDPTRTLAALALLLATAVLGAALVMEKGLGYPVCDLCLYQRLPWYAVLGLSALAVMGRTAPETRVRLLVASALITGAGAVLAFYHVGVELHWWAGDALCAASSQAPIESIEALTQALDAPGRRAARCDDTQFLSAGVPITLAQLNAAGSLVSALGLGIALRALGTRAPKP</sequence>
<comment type="subcellular location">
    <subcellularLocation>
        <location evidence="1">Membrane</location>
        <topology evidence="1">Multi-pass membrane protein</topology>
    </subcellularLocation>
</comment>
<evidence type="ECO:0000256" key="5">
    <source>
        <dbReference type="SAM" id="Phobius"/>
    </source>
</evidence>
<proteinExistence type="predicted"/>
<gene>
    <name evidence="6" type="ORF">IHV25_06560</name>
</gene>
<protein>
    <submittedName>
        <fullName evidence="6">Disulfide bond formation protein B</fullName>
    </submittedName>
</protein>
<keyword evidence="2 5" id="KW-0812">Transmembrane</keyword>
<dbReference type="InterPro" id="IPR024199">
    <property type="entry name" value="Uncharacterised_DsbB"/>
</dbReference>
<dbReference type="PIRSF" id="PIRSF033913">
    <property type="entry name" value="S-S_format_DsbB"/>
    <property type="match status" value="1"/>
</dbReference>
<evidence type="ECO:0000313" key="6">
    <source>
        <dbReference type="EMBL" id="MBE1237306.1"/>
    </source>
</evidence>
<evidence type="ECO:0000256" key="4">
    <source>
        <dbReference type="ARBA" id="ARBA00023136"/>
    </source>
</evidence>
<accession>A0A8J7CWC1</accession>
<dbReference type="GO" id="GO:0006457">
    <property type="term" value="P:protein folding"/>
    <property type="evidence" value="ECO:0007669"/>
    <property type="project" value="InterPro"/>
</dbReference>
<name>A0A8J7CWC1_9PROT</name>
<evidence type="ECO:0000313" key="7">
    <source>
        <dbReference type="Proteomes" id="UP000631034"/>
    </source>
</evidence>
<dbReference type="InterPro" id="IPR003752">
    <property type="entry name" value="DiS_bond_form_DsbB/BdbC"/>
</dbReference>
<dbReference type="Gene3D" id="1.20.1550.10">
    <property type="entry name" value="DsbB-like"/>
    <property type="match status" value="1"/>
</dbReference>
<dbReference type="AlphaFoldDB" id="A0A8J7CWC1"/>